<dbReference type="InterPro" id="IPR050678">
    <property type="entry name" value="DNA_Partitioning_ATPase"/>
</dbReference>
<comment type="caution">
    <text evidence="2">The sequence shown here is derived from an EMBL/GenBank/DDBJ whole genome shotgun (WGS) entry which is preliminary data.</text>
</comment>
<gene>
    <name evidence="2" type="ORF">EZS27_025157</name>
</gene>
<proteinExistence type="predicted"/>
<dbReference type="EMBL" id="SNRY01002320">
    <property type="protein sequence ID" value="KAA6325656.1"/>
    <property type="molecule type" value="Genomic_DNA"/>
</dbReference>
<dbReference type="Pfam" id="PF01656">
    <property type="entry name" value="CbiA"/>
    <property type="match status" value="1"/>
</dbReference>
<dbReference type="SUPFAM" id="SSF52540">
    <property type="entry name" value="P-loop containing nucleoside triphosphate hydrolases"/>
    <property type="match status" value="1"/>
</dbReference>
<sequence>MQDLNQNQQNSPLYISFCTQKGGAGKSVFTTLAASFLHYEMGFNVAVIDCDFPQWSVQKLRERESEQIMRNIFYKRKVAALFQKIGKPAYPVVPVQPENALTKAKEFLENRKEHYDLVLFDLPGTVNNRSVVEIYFNMDYLFVPLTTSRINMESTLNFIVRVHEIIRKNPQIRLKTIQTFWNRISGREKQELSDMYNNALAELEVPVMQTRIPQSVKYDREQSVQGSDCVFLSTLFPPDKPLLKGSNWDVFMNEFIKLTNLKATWK</sequence>
<protein>
    <recommendedName>
        <fullName evidence="1">CobQ/CobB/MinD/ParA nucleotide binding domain-containing protein</fullName>
    </recommendedName>
</protein>
<dbReference type="Gene3D" id="3.40.50.300">
    <property type="entry name" value="P-loop containing nucleotide triphosphate hydrolases"/>
    <property type="match status" value="1"/>
</dbReference>
<dbReference type="AlphaFoldDB" id="A0A5J4QV23"/>
<feature type="domain" description="CobQ/CobB/MinD/ParA nucleotide binding" evidence="1">
    <location>
        <begin position="15"/>
        <end position="219"/>
    </location>
</feature>
<dbReference type="PANTHER" id="PTHR13696:SF52">
    <property type="entry name" value="PARA FAMILY PROTEIN CT_582"/>
    <property type="match status" value="1"/>
</dbReference>
<dbReference type="InterPro" id="IPR027417">
    <property type="entry name" value="P-loop_NTPase"/>
</dbReference>
<reference evidence="2" key="1">
    <citation type="submission" date="2019-03" db="EMBL/GenBank/DDBJ databases">
        <title>Single cell metagenomics reveals metabolic interactions within the superorganism composed of flagellate Streblomastix strix and complex community of Bacteroidetes bacteria on its surface.</title>
        <authorList>
            <person name="Treitli S.C."/>
            <person name="Kolisko M."/>
            <person name="Husnik F."/>
            <person name="Keeling P."/>
            <person name="Hampl V."/>
        </authorList>
    </citation>
    <scope>NUCLEOTIDE SEQUENCE</scope>
    <source>
        <strain evidence="2">STM</strain>
    </source>
</reference>
<name>A0A5J4QV23_9ZZZZ</name>
<dbReference type="PANTHER" id="PTHR13696">
    <property type="entry name" value="P-LOOP CONTAINING NUCLEOSIDE TRIPHOSPHATE HYDROLASE"/>
    <property type="match status" value="1"/>
</dbReference>
<organism evidence="2">
    <name type="scientific">termite gut metagenome</name>
    <dbReference type="NCBI Taxonomy" id="433724"/>
    <lineage>
        <taxon>unclassified sequences</taxon>
        <taxon>metagenomes</taxon>
        <taxon>organismal metagenomes</taxon>
    </lineage>
</organism>
<dbReference type="CDD" id="cd02042">
    <property type="entry name" value="ParAB_family"/>
    <property type="match status" value="1"/>
</dbReference>
<dbReference type="InterPro" id="IPR002586">
    <property type="entry name" value="CobQ/CobB/MinD/ParA_Nub-bd_dom"/>
</dbReference>
<evidence type="ECO:0000259" key="1">
    <source>
        <dbReference type="Pfam" id="PF01656"/>
    </source>
</evidence>
<accession>A0A5J4QV23</accession>
<evidence type="ECO:0000313" key="2">
    <source>
        <dbReference type="EMBL" id="KAA6325656.1"/>
    </source>
</evidence>